<accession>A0ABW7EWY5</accession>
<dbReference type="Proteomes" id="UP001606210">
    <property type="component" value="Unassembled WGS sequence"/>
</dbReference>
<sequence>MKLAVINFSGNVGKSTIARHLLAPRIPRCEVIAVESINADDAQGKTVRGRQFAELQEFLQTASNVVVDIGASNVEELLQLMQRYQGSHLDFDGYIVPTVPARKQQQDSAATLAELARIGVPANRVRLLFNQVNDDGPVERVFETLLAYCKASKAVEPRLAACLRYNEIYALLRGTDRSLKALAADPTDYKQLIAQASSTGEKVALAQTLATNRLARGVLPELDACFDALDLQSLLFEGLVSDAPPQLVF</sequence>
<dbReference type="SUPFAM" id="SSF52540">
    <property type="entry name" value="P-loop containing nucleoside triphosphate hydrolases"/>
    <property type="match status" value="1"/>
</dbReference>
<protein>
    <submittedName>
        <fullName evidence="1">StbB family protein</fullName>
    </submittedName>
</protein>
<dbReference type="Gene3D" id="3.40.50.300">
    <property type="entry name" value="P-loop containing nucleotide triphosphate hydrolases"/>
    <property type="match status" value="1"/>
</dbReference>
<comment type="caution">
    <text evidence="1">The sequence shown here is derived from an EMBL/GenBank/DDBJ whole genome shotgun (WGS) entry which is preliminary data.</text>
</comment>
<gene>
    <name evidence="1" type="primary">stbB</name>
    <name evidence="1" type="ORF">ACG00Y_03055</name>
</gene>
<organism evidence="1 2">
    <name type="scientific">Pelomonas parva</name>
    <dbReference type="NCBI Taxonomy" id="3299032"/>
    <lineage>
        <taxon>Bacteria</taxon>
        <taxon>Pseudomonadati</taxon>
        <taxon>Pseudomonadota</taxon>
        <taxon>Betaproteobacteria</taxon>
        <taxon>Burkholderiales</taxon>
        <taxon>Sphaerotilaceae</taxon>
        <taxon>Roseateles</taxon>
    </lineage>
</organism>
<keyword evidence="2" id="KW-1185">Reference proteome</keyword>
<name>A0ABW7EWY5_9BURK</name>
<reference evidence="1 2" key="1">
    <citation type="submission" date="2024-08" db="EMBL/GenBank/DDBJ databases">
        <authorList>
            <person name="Lu H."/>
        </authorList>
    </citation>
    <scope>NUCLEOTIDE SEQUENCE [LARGE SCALE GENOMIC DNA]</scope>
    <source>
        <strain evidence="1 2">LYH14W</strain>
    </source>
</reference>
<dbReference type="EMBL" id="JBIGHV010000001">
    <property type="protein sequence ID" value="MFG6428871.1"/>
    <property type="molecule type" value="Genomic_DNA"/>
</dbReference>
<dbReference type="InterPro" id="IPR027417">
    <property type="entry name" value="P-loop_NTPase"/>
</dbReference>
<dbReference type="InterPro" id="IPR047985">
    <property type="entry name" value="StbB-like"/>
</dbReference>
<evidence type="ECO:0000313" key="2">
    <source>
        <dbReference type="Proteomes" id="UP001606210"/>
    </source>
</evidence>
<dbReference type="RefSeq" id="WP_394475850.1">
    <property type="nucleotide sequence ID" value="NZ_JBIGHV010000001.1"/>
</dbReference>
<evidence type="ECO:0000313" key="1">
    <source>
        <dbReference type="EMBL" id="MFG6428871.1"/>
    </source>
</evidence>
<proteinExistence type="predicted"/>
<dbReference type="NCBIfam" id="NF041292">
    <property type="entry name" value="StbB"/>
    <property type="match status" value="1"/>
</dbReference>